<proteinExistence type="predicted"/>
<keyword evidence="2" id="KW-1185">Reference proteome</keyword>
<evidence type="ECO:0000313" key="1">
    <source>
        <dbReference type="EMBL" id="RAI96994.1"/>
    </source>
</evidence>
<gene>
    <name evidence="1" type="ORF">LX64_05174</name>
</gene>
<reference evidence="1 2" key="1">
    <citation type="submission" date="2018-06" db="EMBL/GenBank/DDBJ databases">
        <title>Genomic Encyclopedia of Archaeal and Bacterial Type Strains, Phase II (KMG-II): from individual species to whole genera.</title>
        <authorList>
            <person name="Goeker M."/>
        </authorList>
    </citation>
    <scope>NUCLEOTIDE SEQUENCE [LARGE SCALE GENOMIC DNA]</scope>
    <source>
        <strain evidence="1 2">DSM 23857</strain>
    </source>
</reference>
<name>A0A327PZE8_9BACT</name>
<comment type="caution">
    <text evidence="1">The sequence shown here is derived from an EMBL/GenBank/DDBJ whole genome shotgun (WGS) entry which is preliminary data.</text>
</comment>
<protein>
    <submittedName>
        <fullName evidence="1">Uncharacterized protein</fullName>
    </submittedName>
</protein>
<organism evidence="1 2">
    <name type="scientific">Chitinophaga skermanii</name>
    <dbReference type="NCBI Taxonomy" id="331697"/>
    <lineage>
        <taxon>Bacteria</taxon>
        <taxon>Pseudomonadati</taxon>
        <taxon>Bacteroidota</taxon>
        <taxon>Chitinophagia</taxon>
        <taxon>Chitinophagales</taxon>
        <taxon>Chitinophagaceae</taxon>
        <taxon>Chitinophaga</taxon>
    </lineage>
</organism>
<dbReference type="AlphaFoldDB" id="A0A327PZE8"/>
<evidence type="ECO:0000313" key="2">
    <source>
        <dbReference type="Proteomes" id="UP000249547"/>
    </source>
</evidence>
<accession>A0A327PZE8</accession>
<dbReference type="EMBL" id="QLLL01000018">
    <property type="protein sequence ID" value="RAI96994.1"/>
    <property type="molecule type" value="Genomic_DNA"/>
</dbReference>
<dbReference type="Proteomes" id="UP000249547">
    <property type="component" value="Unassembled WGS sequence"/>
</dbReference>
<sequence length="76" mass="8837">MTANDPTTKREPIEKETTQFNFPLDNAVFTEMKLISIKGQIKQKQLGLMLVDNFLKLSEHEQLELIRAYKEENGIK</sequence>
<dbReference type="RefSeq" id="WP_111600545.1">
    <property type="nucleotide sequence ID" value="NZ_QLLL01000018.1"/>
</dbReference>